<proteinExistence type="inferred from homology"/>
<feature type="transmembrane region" description="Helical" evidence="7">
    <location>
        <begin position="410"/>
        <end position="433"/>
    </location>
</feature>
<reference evidence="10 11" key="1">
    <citation type="submission" date="2016-11" db="EMBL/GenBank/DDBJ databases">
        <authorList>
            <person name="Jaros S."/>
            <person name="Januszkiewicz K."/>
            <person name="Wedrychowicz H."/>
        </authorList>
    </citation>
    <scope>NUCLEOTIDE SEQUENCE [LARGE SCALE GENOMIC DNA]</scope>
    <source>
        <strain evidence="10 11">DSM 17477</strain>
    </source>
</reference>
<accession>A0A1M6D0N2</accession>
<dbReference type="STRING" id="1121476.SAMN02745751_00738"/>
<dbReference type="InterPro" id="IPR050250">
    <property type="entry name" value="Macrolide_Exporter_MacB"/>
</dbReference>
<organism evidence="10 11">
    <name type="scientific">Dethiosulfatibacter aminovorans DSM 17477</name>
    <dbReference type="NCBI Taxonomy" id="1121476"/>
    <lineage>
        <taxon>Bacteria</taxon>
        <taxon>Bacillati</taxon>
        <taxon>Bacillota</taxon>
        <taxon>Tissierellia</taxon>
        <taxon>Dethiosulfatibacter</taxon>
    </lineage>
</organism>
<dbReference type="AlphaFoldDB" id="A0A1M6D0N2"/>
<evidence type="ECO:0000256" key="4">
    <source>
        <dbReference type="ARBA" id="ARBA00022989"/>
    </source>
</evidence>
<sequence>MDKNSGIKSFFIRLYFTAKMAGSGLVSNLLRTSLTVLGITIGVASVVSLMGIGEGARKAVVEQFESLGQNVIVMKTNTNTFSFSSDEHKDLMERIEEMEYATPVVQTEEYVKWRRTRGEIDVLGVNHMYPAIKDHEVMSGNFFSSLHVDQRSPVCVLGYNVAVSLLNGRSPVGQSINIDNLTFRIIGVMAPKGKGKGDDIDNKIIIPYSTSQKLNDKRNVDEIWGKASNEENTALAIVQLGRIYTRKINGTSFTNVNSEGGNGNEGVSGDVMIDTMEVSVEEPEDKKDEIFSKGEDILTITSLNQLVEEANDANRIMTLLLGGIAAVSLLVGGLGIMNIMLVAVSERTGEIGVRRALGAKKSDLLLQFILEAFYVSIIGCLVGIVVGIWLINLFESKGFEAVISLEAVKISTIVALTSGLLFGVYPAFIASNLPPVEALRRQ</sequence>
<evidence type="ECO:0000259" key="9">
    <source>
        <dbReference type="Pfam" id="PF12704"/>
    </source>
</evidence>
<dbReference type="InterPro" id="IPR025857">
    <property type="entry name" value="MacB_PCD"/>
</dbReference>
<dbReference type="InterPro" id="IPR003838">
    <property type="entry name" value="ABC3_permease_C"/>
</dbReference>
<feature type="domain" description="ABC3 transporter permease C-terminal" evidence="8">
    <location>
        <begin position="324"/>
        <end position="435"/>
    </location>
</feature>
<name>A0A1M6D0N2_9FIRM</name>
<dbReference type="GO" id="GO:0005886">
    <property type="term" value="C:plasma membrane"/>
    <property type="evidence" value="ECO:0007669"/>
    <property type="project" value="UniProtKB-SubCell"/>
</dbReference>
<dbReference type="Pfam" id="PF12704">
    <property type="entry name" value="MacB_PCD"/>
    <property type="match status" value="1"/>
</dbReference>
<dbReference type="RefSeq" id="WP_073047347.1">
    <property type="nucleotide sequence ID" value="NZ_FQZL01000006.1"/>
</dbReference>
<evidence type="ECO:0000256" key="1">
    <source>
        <dbReference type="ARBA" id="ARBA00004651"/>
    </source>
</evidence>
<dbReference type="PANTHER" id="PTHR30572">
    <property type="entry name" value="MEMBRANE COMPONENT OF TRANSPORTER-RELATED"/>
    <property type="match status" value="1"/>
</dbReference>
<dbReference type="Pfam" id="PF02687">
    <property type="entry name" value="FtsX"/>
    <property type="match status" value="1"/>
</dbReference>
<keyword evidence="4 7" id="KW-1133">Transmembrane helix</keyword>
<evidence type="ECO:0000313" key="11">
    <source>
        <dbReference type="Proteomes" id="UP000184052"/>
    </source>
</evidence>
<evidence type="ECO:0000256" key="5">
    <source>
        <dbReference type="ARBA" id="ARBA00023136"/>
    </source>
</evidence>
<evidence type="ECO:0000313" key="10">
    <source>
        <dbReference type="EMBL" id="SHI66653.1"/>
    </source>
</evidence>
<dbReference type="Proteomes" id="UP000184052">
    <property type="component" value="Unassembled WGS sequence"/>
</dbReference>
<dbReference type="GO" id="GO:0022857">
    <property type="term" value="F:transmembrane transporter activity"/>
    <property type="evidence" value="ECO:0007669"/>
    <property type="project" value="TreeGrafter"/>
</dbReference>
<evidence type="ECO:0000259" key="8">
    <source>
        <dbReference type="Pfam" id="PF02687"/>
    </source>
</evidence>
<evidence type="ECO:0000256" key="3">
    <source>
        <dbReference type="ARBA" id="ARBA00022692"/>
    </source>
</evidence>
<evidence type="ECO:0000256" key="6">
    <source>
        <dbReference type="ARBA" id="ARBA00038076"/>
    </source>
</evidence>
<evidence type="ECO:0000256" key="2">
    <source>
        <dbReference type="ARBA" id="ARBA00022475"/>
    </source>
</evidence>
<comment type="subcellular location">
    <subcellularLocation>
        <location evidence="1">Cell membrane</location>
        <topology evidence="1">Multi-pass membrane protein</topology>
    </subcellularLocation>
</comment>
<dbReference type="OrthoDB" id="9770036at2"/>
<feature type="transmembrane region" description="Helical" evidence="7">
    <location>
        <begin position="364"/>
        <end position="390"/>
    </location>
</feature>
<keyword evidence="2" id="KW-1003">Cell membrane</keyword>
<dbReference type="EMBL" id="FQZL01000006">
    <property type="protein sequence ID" value="SHI66653.1"/>
    <property type="molecule type" value="Genomic_DNA"/>
</dbReference>
<evidence type="ECO:0000256" key="7">
    <source>
        <dbReference type="SAM" id="Phobius"/>
    </source>
</evidence>
<protein>
    <submittedName>
        <fullName evidence="10">Putative ABC transport system permease protein</fullName>
    </submittedName>
</protein>
<keyword evidence="5 7" id="KW-0472">Membrane</keyword>
<gene>
    <name evidence="10" type="ORF">SAMN02745751_00738</name>
</gene>
<keyword evidence="3 7" id="KW-0812">Transmembrane</keyword>
<feature type="domain" description="MacB-like periplasmic core" evidence="9">
    <location>
        <begin position="32"/>
        <end position="239"/>
    </location>
</feature>
<comment type="similarity">
    <text evidence="6">Belongs to the ABC-4 integral membrane protein family.</text>
</comment>
<feature type="transmembrane region" description="Helical" evidence="7">
    <location>
        <begin position="319"/>
        <end position="344"/>
    </location>
</feature>
<keyword evidence="11" id="KW-1185">Reference proteome</keyword>
<dbReference type="PANTHER" id="PTHR30572:SF4">
    <property type="entry name" value="ABC TRANSPORTER PERMEASE YTRF"/>
    <property type="match status" value="1"/>
</dbReference>